<sequence length="395" mass="40365">MKILSIPTLGILSLTLAGCIGKNNYELDPAICDHHPGEYGCPAADSSDSSAPDIVSSSDTSVIVSSSSVPVVVSSSSAPVIVSSSSAPVVVSSSSAPIVVISSSSAPEASSSSAPVASSSSAPTVNIEDLSFTEALSEDQSIEVDAVANLGEAFINLVDKDAFDAFYLDLVAQGLDEAAIAKAVAALTPVGTAIGAELIYDIAAQYVIPKSEDINVIKTKERLNFSGQTLRYSVNQEIDDVVVALDIELQFPISEAGANIVLDNATGITTYSLTGLTMLEVVVNELKLTTTDVTIALDTTNPILAFKGGINLKAVTDSDGGITSIEFASQPVAVHLEGSVVNGIIGVDGAAIGTIGTSDTPIALDVQIDMAADTATIDVIQPDVTVEMQGVDTSN</sequence>
<dbReference type="PROSITE" id="PS51257">
    <property type="entry name" value="PROKAR_LIPOPROTEIN"/>
    <property type="match status" value="1"/>
</dbReference>
<dbReference type="Proteomes" id="UP001320119">
    <property type="component" value="Chromosome"/>
</dbReference>
<dbReference type="AlphaFoldDB" id="A0AAN2BK98"/>
<organism evidence="1 2">
    <name type="scientific">Marinagarivorans cellulosilyticus</name>
    <dbReference type="NCBI Taxonomy" id="2721545"/>
    <lineage>
        <taxon>Bacteria</taxon>
        <taxon>Pseudomonadati</taxon>
        <taxon>Pseudomonadota</taxon>
        <taxon>Gammaproteobacteria</taxon>
        <taxon>Cellvibrionales</taxon>
        <taxon>Cellvibrionaceae</taxon>
        <taxon>Marinagarivorans</taxon>
    </lineage>
</organism>
<protein>
    <submittedName>
        <fullName evidence="1">Uncharacterized protein</fullName>
    </submittedName>
</protein>
<name>A0AAN2BK98_9GAMM</name>
<keyword evidence="2" id="KW-1185">Reference proteome</keyword>
<dbReference type="EMBL" id="AP023086">
    <property type="protein sequence ID" value="BCD97848.1"/>
    <property type="molecule type" value="Genomic_DNA"/>
</dbReference>
<dbReference type="RefSeq" id="WP_236981797.1">
    <property type="nucleotide sequence ID" value="NZ_AP023086.1"/>
</dbReference>
<reference evidence="1 2" key="1">
    <citation type="journal article" date="2022" name="IScience">
        <title>An ultrasensitive nanofiber-based assay for enzymatic hydrolysis and deep-sea microbial degradation of cellulose.</title>
        <authorList>
            <person name="Tsudome M."/>
            <person name="Tachioka M."/>
            <person name="Miyazaki M."/>
            <person name="Uchimura K."/>
            <person name="Tsuda M."/>
            <person name="Takaki Y."/>
            <person name="Deguchi S."/>
        </authorList>
    </citation>
    <scope>NUCLEOTIDE SEQUENCE [LARGE SCALE GENOMIC DNA]</scope>
    <source>
        <strain evidence="1 2">GE09</strain>
    </source>
</reference>
<gene>
    <name evidence="1" type="ORF">MARGE09_P2049</name>
</gene>
<accession>A0AAN2BK98</accession>
<evidence type="ECO:0000313" key="2">
    <source>
        <dbReference type="Proteomes" id="UP001320119"/>
    </source>
</evidence>
<evidence type="ECO:0000313" key="1">
    <source>
        <dbReference type="EMBL" id="BCD97848.1"/>
    </source>
</evidence>
<dbReference type="KEGG" id="marq:MARGE09_P2049"/>
<proteinExistence type="predicted"/>